<accession>A0A1W6LDL1</accession>
<gene>
    <name evidence="1" type="ORF">A4W93_21755</name>
</gene>
<evidence type="ECO:0000313" key="2">
    <source>
        <dbReference type="Proteomes" id="UP000193427"/>
    </source>
</evidence>
<name>A0A1W6LDL1_9BURK</name>
<proteinExistence type="predicted"/>
<protein>
    <submittedName>
        <fullName evidence="1">Uncharacterized protein</fullName>
    </submittedName>
</protein>
<dbReference type="KEGG" id="rgu:A4W93_21755"/>
<reference evidence="1 2" key="1">
    <citation type="submission" date="2016-04" db="EMBL/GenBank/DDBJ databases">
        <title>Complete genome sequence of natural rubber-degrading, novel Gram-negative bacterium, Rhizobacter gummiphilus strain NS21.</title>
        <authorList>
            <person name="Tabata M."/>
            <person name="Kasai D."/>
            <person name="Fukuda M."/>
        </authorList>
    </citation>
    <scope>NUCLEOTIDE SEQUENCE [LARGE SCALE GENOMIC DNA]</scope>
    <source>
        <strain evidence="1 2">NS21</strain>
    </source>
</reference>
<dbReference type="OrthoDB" id="8479158at2"/>
<sequence>MHRLKDHKTGLFARMGGSFNRAFFLLEMFGDDLDPQAVTEILGIVPTKSYRKGDERPRGAQHYRTGGWILDSGELQLADGEGDKRLHDLLVSLPSEATVWKSLQSYEPRVRLVLYTDQMNAEFKLGPLAANELSRRGLALLIDPYLELDE</sequence>
<keyword evidence="2" id="KW-1185">Reference proteome</keyword>
<dbReference type="InterPro" id="IPR025459">
    <property type="entry name" value="DUF4279"/>
</dbReference>
<dbReference type="EMBL" id="CP015118">
    <property type="protein sequence ID" value="ARN22313.1"/>
    <property type="molecule type" value="Genomic_DNA"/>
</dbReference>
<organism evidence="1 2">
    <name type="scientific">Piscinibacter gummiphilus</name>
    <dbReference type="NCBI Taxonomy" id="946333"/>
    <lineage>
        <taxon>Bacteria</taxon>
        <taxon>Pseudomonadati</taxon>
        <taxon>Pseudomonadota</taxon>
        <taxon>Betaproteobacteria</taxon>
        <taxon>Burkholderiales</taxon>
        <taxon>Sphaerotilaceae</taxon>
        <taxon>Piscinibacter</taxon>
    </lineage>
</organism>
<dbReference type="Pfam" id="PF14106">
    <property type="entry name" value="DUF4279"/>
    <property type="match status" value="1"/>
</dbReference>
<dbReference type="AlphaFoldDB" id="A0A1W6LDL1"/>
<evidence type="ECO:0000313" key="1">
    <source>
        <dbReference type="EMBL" id="ARN22313.1"/>
    </source>
</evidence>
<dbReference type="RefSeq" id="WP_085752614.1">
    <property type="nucleotide sequence ID" value="NZ_BSPR01000006.1"/>
</dbReference>
<dbReference type="Proteomes" id="UP000193427">
    <property type="component" value="Chromosome"/>
</dbReference>